<proteinExistence type="predicted"/>
<feature type="transmembrane region" description="Helical" evidence="1">
    <location>
        <begin position="303"/>
        <end position="322"/>
    </location>
</feature>
<feature type="transmembrane region" description="Helical" evidence="1">
    <location>
        <begin position="185"/>
        <end position="208"/>
    </location>
</feature>
<organism evidence="2 3">
    <name type="scientific">Vallitalea pronyensis</name>
    <dbReference type="NCBI Taxonomy" id="1348613"/>
    <lineage>
        <taxon>Bacteria</taxon>
        <taxon>Bacillati</taxon>
        <taxon>Bacillota</taxon>
        <taxon>Clostridia</taxon>
        <taxon>Lachnospirales</taxon>
        <taxon>Vallitaleaceae</taxon>
        <taxon>Vallitalea</taxon>
    </lineage>
</organism>
<dbReference type="AlphaFoldDB" id="A0A8J8MGL0"/>
<keyword evidence="1" id="KW-0812">Transmembrane</keyword>
<keyword evidence="1" id="KW-0472">Membrane</keyword>
<dbReference type="RefSeq" id="WP_212696402.1">
    <property type="nucleotide sequence ID" value="NZ_CP058649.1"/>
</dbReference>
<protein>
    <recommendedName>
        <fullName evidence="4">Membrane protein YkvI</fullName>
    </recommendedName>
</protein>
<evidence type="ECO:0008006" key="4">
    <source>
        <dbReference type="Google" id="ProtNLM"/>
    </source>
</evidence>
<accession>A0A8J8MGL0</accession>
<reference evidence="2" key="1">
    <citation type="submission" date="2020-07" db="EMBL/GenBank/DDBJ databases">
        <title>Vallitalea pronyensis genome.</title>
        <authorList>
            <person name="Postec A."/>
        </authorList>
    </citation>
    <scope>NUCLEOTIDE SEQUENCE</scope>
    <source>
        <strain evidence="2">FatNI3</strain>
    </source>
</reference>
<feature type="transmembrane region" description="Helical" evidence="1">
    <location>
        <begin position="220"/>
        <end position="243"/>
    </location>
</feature>
<feature type="transmembrane region" description="Helical" evidence="1">
    <location>
        <begin position="116"/>
        <end position="135"/>
    </location>
</feature>
<dbReference type="InterPro" id="IPR038728">
    <property type="entry name" value="YkvI-like"/>
</dbReference>
<dbReference type="EMBL" id="CP058649">
    <property type="protein sequence ID" value="QUI20943.1"/>
    <property type="molecule type" value="Genomic_DNA"/>
</dbReference>
<keyword evidence="1" id="KW-1133">Transmembrane helix</keyword>
<name>A0A8J8MGL0_9FIRM</name>
<dbReference type="Proteomes" id="UP000683246">
    <property type="component" value="Chromosome"/>
</dbReference>
<keyword evidence="3" id="KW-1185">Reference proteome</keyword>
<feature type="transmembrane region" description="Helical" evidence="1">
    <location>
        <begin position="328"/>
        <end position="345"/>
    </location>
</feature>
<dbReference type="PANTHER" id="PTHR37814:SF1">
    <property type="entry name" value="MEMBRANE PROTEIN"/>
    <property type="match status" value="1"/>
</dbReference>
<gene>
    <name evidence="2" type="ORF">HZI73_00915</name>
</gene>
<dbReference type="KEGG" id="vpy:HZI73_00915"/>
<feature type="transmembrane region" description="Helical" evidence="1">
    <location>
        <begin position="263"/>
        <end position="282"/>
    </location>
</feature>
<evidence type="ECO:0000313" key="2">
    <source>
        <dbReference type="EMBL" id="QUI20943.1"/>
    </source>
</evidence>
<feature type="transmembrane region" description="Helical" evidence="1">
    <location>
        <begin position="147"/>
        <end position="165"/>
    </location>
</feature>
<dbReference type="PANTHER" id="PTHR37814">
    <property type="entry name" value="CONSERVED MEMBRANE PROTEIN"/>
    <property type="match status" value="1"/>
</dbReference>
<evidence type="ECO:0000313" key="3">
    <source>
        <dbReference type="Proteomes" id="UP000683246"/>
    </source>
</evidence>
<feature type="transmembrane region" description="Helical" evidence="1">
    <location>
        <begin position="43"/>
        <end position="65"/>
    </location>
</feature>
<sequence length="373" mass="41787">MKTDFKNAIKIASVYIGTVLGAGFASGQEMMKFFAYYGFKGMIGLLLTGIMFALIGWAVLEIIYHNGSRNYKEFIHPIAGKISGKILDWTVVFFMFVCFCAMFAGSGALFQQRFHIPYQVGVLVMAVCCYITFLFDVKGVITVNSFLAPILLVGVLIVGLYMWFFRSTSVMSNMVQVFLVVRDNWFSSAIIYVSYNIITAVVVLTTLYKLVTSKFTAKVGSLLAGLALGMIGIILGFVILVHYKDIQGIEIPMLAIVMRYAKVVQYIYIIVLISAMFTTAVANGYGILSKLKINKTKGGKVKLAVFIGVAVLFSQIGFSNMVGKVYPIFGYIGVFEIILIMLYFIKIKWDTFKNKFKGNEVFRKTINRRLRKE</sequence>
<evidence type="ECO:0000256" key="1">
    <source>
        <dbReference type="SAM" id="Phobius"/>
    </source>
</evidence>
<feature type="transmembrane region" description="Helical" evidence="1">
    <location>
        <begin position="86"/>
        <end position="110"/>
    </location>
</feature>